<feature type="transmembrane region" description="Helical" evidence="5">
    <location>
        <begin position="7"/>
        <end position="29"/>
    </location>
</feature>
<gene>
    <name evidence="7" type="ORF">BCV69DRAFT_238263</name>
</gene>
<evidence type="ECO:0000256" key="2">
    <source>
        <dbReference type="ARBA" id="ARBA00022692"/>
    </source>
</evidence>
<feature type="transmembrane region" description="Helical" evidence="5">
    <location>
        <begin position="157"/>
        <end position="174"/>
    </location>
</feature>
<feature type="non-terminal residue" evidence="7">
    <location>
        <position position="498"/>
    </location>
</feature>
<dbReference type="PANTHER" id="PTHR23501:SF102">
    <property type="entry name" value="DRUG TRANSPORTER, PUTATIVE (AFU_ORTHOLOGUE AFUA_3G08530)-RELATED"/>
    <property type="match status" value="1"/>
</dbReference>
<evidence type="ECO:0000256" key="5">
    <source>
        <dbReference type="SAM" id="Phobius"/>
    </source>
</evidence>
<keyword evidence="3 5" id="KW-1133">Transmembrane helix</keyword>
<feature type="transmembrane region" description="Helical" evidence="5">
    <location>
        <begin position="128"/>
        <end position="151"/>
    </location>
</feature>
<dbReference type="PROSITE" id="PS50850">
    <property type="entry name" value="MFS"/>
    <property type="match status" value="1"/>
</dbReference>
<evidence type="ECO:0000256" key="3">
    <source>
        <dbReference type="ARBA" id="ARBA00022989"/>
    </source>
</evidence>
<evidence type="ECO:0000256" key="4">
    <source>
        <dbReference type="ARBA" id="ARBA00023136"/>
    </source>
</evidence>
<feature type="transmembrane region" description="Helical" evidence="5">
    <location>
        <begin position="70"/>
        <end position="92"/>
    </location>
</feature>
<dbReference type="Pfam" id="PF07690">
    <property type="entry name" value="MFS_1"/>
    <property type="match status" value="1"/>
</dbReference>
<dbReference type="OrthoDB" id="3437016at2759"/>
<dbReference type="PANTHER" id="PTHR23501">
    <property type="entry name" value="MAJOR FACILITATOR SUPERFAMILY"/>
    <property type="match status" value="1"/>
</dbReference>
<evidence type="ECO:0000259" key="6">
    <source>
        <dbReference type="PROSITE" id="PS50850"/>
    </source>
</evidence>
<feature type="transmembrane region" description="Helical" evidence="5">
    <location>
        <begin position="194"/>
        <end position="212"/>
    </location>
</feature>
<keyword evidence="4 5" id="KW-0472">Membrane</keyword>
<dbReference type="STRING" id="1684307.A0A316U4B2"/>
<feature type="transmembrane region" description="Helical" evidence="5">
    <location>
        <begin position="464"/>
        <end position="486"/>
    </location>
</feature>
<feature type="transmembrane region" description="Helical" evidence="5">
    <location>
        <begin position="224"/>
        <end position="245"/>
    </location>
</feature>
<dbReference type="GO" id="GO:0005886">
    <property type="term" value="C:plasma membrane"/>
    <property type="evidence" value="ECO:0007669"/>
    <property type="project" value="TreeGrafter"/>
</dbReference>
<feature type="non-terminal residue" evidence="7">
    <location>
        <position position="1"/>
    </location>
</feature>
<comment type="subcellular location">
    <subcellularLocation>
        <location evidence="1">Membrane</location>
        <topology evidence="1">Multi-pass membrane protein</topology>
    </subcellularLocation>
</comment>
<sequence>FWLAFTAVFLSTFLSAVNFMIIAPIISFIAADMPPSKISPVWLASTSLATSISFLPLFRGLADAIDRGKALVSALMVFLVGSFVACLAHSMLDLVIGRGMQGLGGGGMLLIGQLVMSDLTTPSECGYFLGHVWLAFGLAAIVAPIAGGWFATFDWRWAFYIDVPLGVIALLLLWPAQLAKPKLPLHEKIRRLDFVGSIVLFGSTIALLFGLIDGGVYGLWTSASVWGSIVIGGAGVILFCVLETVPSPLVRDPILPAWLFRHRSSVIAYLLTFFHGFLFFGALQGLVIYFQVRQATPLRAAIDTLPLSVPLVPAAFITSMLTALTGRYKGSITACQALMTLSFLSFICMDPETLTRDWALYQVIGGIGLGGLHSLTFPVTCAAMPAEELAQAIGASVFVHSLGALWGVSSVLIAFQSQAGQRLVQIAGAANVGIDRGNVISFVNRLYGLPDSLREPLSDSYQKAIRVGFIVLAPFAFAGFVASLFIKQVPLFGYNQAE</sequence>
<feature type="transmembrane region" description="Helical" evidence="5">
    <location>
        <begin position="331"/>
        <end position="347"/>
    </location>
</feature>
<proteinExistence type="predicted"/>
<accession>A0A316U4B2</accession>
<dbReference type="InterPro" id="IPR036259">
    <property type="entry name" value="MFS_trans_sf"/>
</dbReference>
<feature type="transmembrane region" description="Helical" evidence="5">
    <location>
        <begin position="266"/>
        <end position="292"/>
    </location>
</feature>
<dbReference type="GO" id="GO:0022857">
    <property type="term" value="F:transmembrane transporter activity"/>
    <property type="evidence" value="ECO:0007669"/>
    <property type="project" value="InterPro"/>
</dbReference>
<feature type="transmembrane region" description="Helical" evidence="5">
    <location>
        <begin position="304"/>
        <end position="324"/>
    </location>
</feature>
<protein>
    <submittedName>
        <fullName evidence="7">MFS general substrate transporter</fullName>
    </submittedName>
</protein>
<evidence type="ECO:0000313" key="7">
    <source>
        <dbReference type="EMBL" id="PWN20106.1"/>
    </source>
</evidence>
<dbReference type="AlphaFoldDB" id="A0A316U4B2"/>
<keyword evidence="8" id="KW-1185">Reference proteome</keyword>
<feature type="transmembrane region" description="Helical" evidence="5">
    <location>
        <begin position="392"/>
        <end position="415"/>
    </location>
</feature>
<dbReference type="Gene3D" id="1.20.1250.20">
    <property type="entry name" value="MFS general substrate transporter like domains"/>
    <property type="match status" value="2"/>
</dbReference>
<dbReference type="InterPro" id="IPR011701">
    <property type="entry name" value="MFS"/>
</dbReference>
<dbReference type="Proteomes" id="UP000245942">
    <property type="component" value="Unassembled WGS sequence"/>
</dbReference>
<feature type="domain" description="Major facilitator superfamily (MFS) profile" evidence="6">
    <location>
        <begin position="4"/>
        <end position="491"/>
    </location>
</feature>
<feature type="transmembrane region" description="Helical" evidence="5">
    <location>
        <begin position="41"/>
        <end position="58"/>
    </location>
</feature>
<reference evidence="7 8" key="1">
    <citation type="journal article" date="2018" name="Mol. Biol. Evol.">
        <title>Broad Genomic Sampling Reveals a Smut Pathogenic Ancestry of the Fungal Clade Ustilaginomycotina.</title>
        <authorList>
            <person name="Kijpornyongpan T."/>
            <person name="Mondo S.J."/>
            <person name="Barry K."/>
            <person name="Sandor L."/>
            <person name="Lee J."/>
            <person name="Lipzen A."/>
            <person name="Pangilinan J."/>
            <person name="LaButti K."/>
            <person name="Hainaut M."/>
            <person name="Henrissat B."/>
            <person name="Grigoriev I.V."/>
            <person name="Spatafora J.W."/>
            <person name="Aime M.C."/>
        </authorList>
    </citation>
    <scope>NUCLEOTIDE SEQUENCE [LARGE SCALE GENOMIC DNA]</scope>
    <source>
        <strain evidence="7 8">MCA 4718</strain>
    </source>
</reference>
<keyword evidence="2 5" id="KW-0812">Transmembrane</keyword>
<dbReference type="InterPro" id="IPR020846">
    <property type="entry name" value="MFS_dom"/>
</dbReference>
<dbReference type="SUPFAM" id="SSF103473">
    <property type="entry name" value="MFS general substrate transporter"/>
    <property type="match status" value="2"/>
</dbReference>
<name>A0A316U4B2_9BASI</name>
<evidence type="ECO:0000313" key="8">
    <source>
        <dbReference type="Proteomes" id="UP000245942"/>
    </source>
</evidence>
<dbReference type="GeneID" id="37011691"/>
<dbReference type="RefSeq" id="XP_025347266.1">
    <property type="nucleotide sequence ID" value="XM_025489957.1"/>
</dbReference>
<dbReference type="EMBL" id="KZ819329">
    <property type="protein sequence ID" value="PWN20106.1"/>
    <property type="molecule type" value="Genomic_DNA"/>
</dbReference>
<feature type="transmembrane region" description="Helical" evidence="5">
    <location>
        <begin position="359"/>
        <end position="380"/>
    </location>
</feature>
<organism evidence="7 8">
    <name type="scientific">Pseudomicrostroma glucosiphilum</name>
    <dbReference type="NCBI Taxonomy" id="1684307"/>
    <lineage>
        <taxon>Eukaryota</taxon>
        <taxon>Fungi</taxon>
        <taxon>Dikarya</taxon>
        <taxon>Basidiomycota</taxon>
        <taxon>Ustilaginomycotina</taxon>
        <taxon>Exobasidiomycetes</taxon>
        <taxon>Microstromatales</taxon>
        <taxon>Microstromatales incertae sedis</taxon>
        <taxon>Pseudomicrostroma</taxon>
    </lineage>
</organism>
<evidence type="ECO:0000256" key="1">
    <source>
        <dbReference type="ARBA" id="ARBA00004141"/>
    </source>
</evidence>